<evidence type="ECO:0000313" key="2">
    <source>
        <dbReference type="Proteomes" id="UP000539953"/>
    </source>
</evidence>
<proteinExistence type="predicted"/>
<reference evidence="1 2" key="1">
    <citation type="submission" date="2020-08" db="EMBL/GenBank/DDBJ databases">
        <title>Genomic Encyclopedia of Type Strains, Phase IV (KMG-IV): sequencing the most valuable type-strain genomes for metagenomic binning, comparative biology and taxonomic classification.</title>
        <authorList>
            <person name="Goeker M."/>
        </authorList>
    </citation>
    <scope>NUCLEOTIDE SEQUENCE [LARGE SCALE GENOMIC DNA]</scope>
    <source>
        <strain evidence="1 2">DSM 25799</strain>
    </source>
</reference>
<comment type="caution">
    <text evidence="1">The sequence shown here is derived from an EMBL/GenBank/DDBJ whole genome shotgun (WGS) entry which is preliminary data.</text>
</comment>
<dbReference type="AlphaFoldDB" id="A0A7W8CXB4"/>
<dbReference type="SUPFAM" id="SSF52540">
    <property type="entry name" value="P-loop containing nucleoside triphosphate hydrolases"/>
    <property type="match status" value="1"/>
</dbReference>
<keyword evidence="2" id="KW-1185">Reference proteome</keyword>
<dbReference type="SUPFAM" id="SSF46785">
    <property type="entry name" value="Winged helix' DNA-binding domain"/>
    <property type="match status" value="1"/>
</dbReference>
<dbReference type="EMBL" id="JACHHK010000004">
    <property type="protein sequence ID" value="MBB5183327.1"/>
    <property type="molecule type" value="Genomic_DNA"/>
</dbReference>
<accession>A0A7W8CXB4</accession>
<gene>
    <name evidence="1" type="ORF">HNQ47_001348</name>
</gene>
<dbReference type="InterPro" id="IPR036390">
    <property type="entry name" value="WH_DNA-bd_sf"/>
</dbReference>
<dbReference type="RefSeq" id="WP_183328617.1">
    <property type="nucleotide sequence ID" value="NZ_JACHHK010000004.1"/>
</dbReference>
<name>A0A7W8CXB4_9FIRM</name>
<sequence>MTNKQLIYQFIQKETEKNLSENRFDFEHNTAVTIAKELYQDRTNVSRILNELFREEKLIKITGRPTKYISRSSLLEHFPFSDLPNVIGKEKGISSYLQFQNQPNQTSFAQSFHMIGANKNGSLYENINRILSFFYLPRNMAKIIVLQGEPGTGKKYFLEEIHTRCIELSLIPNSQKIHYFDFFDFFNHIDQYINKILEKQIITIALIANQKIDKTMINTILQRMDIAFLNQSQKFILALICTNETDNIPFLQYTPYYLKFPSIKNRPLIEYFDLLILFIQNEAQRVSRTIKLTRGFAETLYENTINIHQMKENVVQLVSYSLFLANQHADQNDIVLDEELIQDFLQCSHTRLVLDTFPIADVLVIPPNITYDQIIKEENKEEFKKNYLNTTVWHPNQAQTYYYNFISYNGPLEYSDIKLNTSLYAVRKIINKHLFSHQPDLLNYTSYKIMEEILHPSSLNKRVFPTEESDEMKNITHRISNSLENQKYKISSDTAEMINSILKKTNTLVKGTNIPIILISKYDLLIEQYANLLNLYFQKNIIHIFFLTDEANQKIDDQIEHIFNQVLPYDKGQGIILFTDSKYRSKIGNRFFIYSSTLSHCNKLTSFLMLLKTVSEVVKNNTNVLNITPDILVQKNYEKEYLKNCDLNQYAERTDDPELILINKVMPGINNFETNEQFYKLLKKITKKIDVPLSNLLIRNFIFHCNCILFEHENNILLRTAKEQYQENSLVHIIQENTKDPKIFNGHHLTELDYLTLGQVIESHLS</sequence>
<dbReference type="InterPro" id="IPR027417">
    <property type="entry name" value="P-loop_NTPase"/>
</dbReference>
<organism evidence="1 2">
    <name type="scientific">Catenisphaera adipataccumulans</name>
    <dbReference type="NCBI Taxonomy" id="700500"/>
    <lineage>
        <taxon>Bacteria</taxon>
        <taxon>Bacillati</taxon>
        <taxon>Bacillota</taxon>
        <taxon>Erysipelotrichia</taxon>
        <taxon>Erysipelotrichales</taxon>
        <taxon>Erysipelotrichaceae</taxon>
        <taxon>Catenisphaera</taxon>
    </lineage>
</organism>
<evidence type="ECO:0000313" key="1">
    <source>
        <dbReference type="EMBL" id="MBB5183327.1"/>
    </source>
</evidence>
<dbReference type="Proteomes" id="UP000539953">
    <property type="component" value="Unassembled WGS sequence"/>
</dbReference>
<protein>
    <submittedName>
        <fullName evidence="1">Transcriptional regulator with AAA-type ATPase domain</fullName>
    </submittedName>
</protein>